<comment type="catalytic activity">
    <reaction evidence="15">
        <text>tRNA(Phe) + L-phenylalanine + ATP = L-phenylalanyl-tRNA(Phe) + AMP + diphosphate + H(+)</text>
        <dbReference type="Rhea" id="RHEA:19413"/>
        <dbReference type="Rhea" id="RHEA-COMP:9668"/>
        <dbReference type="Rhea" id="RHEA-COMP:9699"/>
        <dbReference type="ChEBI" id="CHEBI:15378"/>
        <dbReference type="ChEBI" id="CHEBI:30616"/>
        <dbReference type="ChEBI" id="CHEBI:33019"/>
        <dbReference type="ChEBI" id="CHEBI:58095"/>
        <dbReference type="ChEBI" id="CHEBI:78442"/>
        <dbReference type="ChEBI" id="CHEBI:78531"/>
        <dbReference type="ChEBI" id="CHEBI:456215"/>
        <dbReference type="EC" id="6.1.1.20"/>
    </reaction>
</comment>
<dbReference type="GO" id="GO:0005524">
    <property type="term" value="F:ATP binding"/>
    <property type="evidence" value="ECO:0007669"/>
    <property type="project" value="UniProtKB-KW"/>
</dbReference>
<evidence type="ECO:0000256" key="3">
    <source>
        <dbReference type="ARBA" id="ARBA00007438"/>
    </source>
</evidence>
<dbReference type="InterPro" id="IPR020825">
    <property type="entry name" value="Phe-tRNA_synthase-like_B3/B4"/>
</dbReference>
<comment type="cofactor">
    <cofactor evidence="1">
        <name>Mg(2+)</name>
        <dbReference type="ChEBI" id="CHEBI:18420"/>
    </cofactor>
</comment>
<dbReference type="EMBL" id="PQFF01000060">
    <property type="protein sequence ID" value="RHZ85596.1"/>
    <property type="molecule type" value="Genomic_DNA"/>
</dbReference>
<comment type="subcellular location">
    <subcellularLocation>
        <location evidence="2">Cytoplasm</location>
    </subcellularLocation>
</comment>
<keyword evidence="12" id="KW-0648">Protein biosynthesis</keyword>
<comment type="similarity">
    <text evidence="3">Belongs to the phenylalanyl-tRNA synthetase beta subunit family. Type 2 subfamily.</text>
</comment>
<evidence type="ECO:0000256" key="14">
    <source>
        <dbReference type="ARBA" id="ARBA00033189"/>
    </source>
</evidence>
<dbReference type="OrthoDB" id="1698572at2759"/>
<dbReference type="FunFam" id="3.30.56.10:FF:000004">
    <property type="entry name" value="Phenylalanyl-tRNA synthetase, beta subunit"/>
    <property type="match status" value="1"/>
</dbReference>
<dbReference type="Pfam" id="PF03484">
    <property type="entry name" value="B5"/>
    <property type="match status" value="1"/>
</dbReference>
<dbReference type="Proteomes" id="UP000266861">
    <property type="component" value="Unassembled WGS sequence"/>
</dbReference>
<keyword evidence="18" id="KW-1185">Reference proteome</keyword>
<evidence type="ECO:0000256" key="15">
    <source>
        <dbReference type="ARBA" id="ARBA00049255"/>
    </source>
</evidence>
<dbReference type="InterPro" id="IPR041616">
    <property type="entry name" value="PheRS_beta_core"/>
</dbReference>
<dbReference type="SMART" id="SM00874">
    <property type="entry name" value="B5"/>
    <property type="match status" value="1"/>
</dbReference>
<dbReference type="InterPro" id="IPR005147">
    <property type="entry name" value="tRNA_synthase_B5-dom"/>
</dbReference>
<dbReference type="PANTHER" id="PTHR10947:SF0">
    <property type="entry name" value="PHENYLALANINE--TRNA LIGASE BETA SUBUNIT"/>
    <property type="match status" value="1"/>
</dbReference>
<dbReference type="NCBIfam" id="TIGR00471">
    <property type="entry name" value="pheT_arch"/>
    <property type="match status" value="1"/>
</dbReference>
<dbReference type="SUPFAM" id="SSF56037">
    <property type="entry name" value="PheT/TilS domain"/>
    <property type="match status" value="1"/>
</dbReference>
<dbReference type="Pfam" id="PF18262">
    <property type="entry name" value="PhetRS_B1"/>
    <property type="match status" value="1"/>
</dbReference>
<comment type="subunit">
    <text evidence="4">Tetramer of two alpha and two beta subunits.</text>
</comment>
<dbReference type="GO" id="GO:0003723">
    <property type="term" value="F:RNA binding"/>
    <property type="evidence" value="ECO:0007669"/>
    <property type="project" value="InterPro"/>
</dbReference>
<dbReference type="FunFam" id="3.50.40.10:FF:000002">
    <property type="entry name" value="phenylalanine--tRNA ligase beta subunit"/>
    <property type="match status" value="1"/>
</dbReference>
<dbReference type="STRING" id="1348612.A0A397JI19"/>
<dbReference type="Gene3D" id="3.50.40.10">
    <property type="entry name" value="Phenylalanyl-trna Synthetase, Chain B, domain 3"/>
    <property type="match status" value="1"/>
</dbReference>
<dbReference type="Gene3D" id="3.30.56.10">
    <property type="match status" value="2"/>
</dbReference>
<dbReference type="GO" id="GO:0004826">
    <property type="term" value="F:phenylalanine-tRNA ligase activity"/>
    <property type="evidence" value="ECO:0007669"/>
    <property type="project" value="UniProtKB-EC"/>
</dbReference>
<gene>
    <name evidence="17" type="ORF">Glove_63g74</name>
</gene>
<dbReference type="PROSITE" id="PS51483">
    <property type="entry name" value="B5"/>
    <property type="match status" value="1"/>
</dbReference>
<dbReference type="GO" id="GO:0009328">
    <property type="term" value="C:phenylalanine-tRNA ligase complex"/>
    <property type="evidence" value="ECO:0007669"/>
    <property type="project" value="TreeGrafter"/>
</dbReference>
<dbReference type="InterPro" id="IPR009061">
    <property type="entry name" value="DNA-bd_dom_put_sf"/>
</dbReference>
<evidence type="ECO:0000256" key="8">
    <source>
        <dbReference type="ARBA" id="ARBA00022723"/>
    </source>
</evidence>
<evidence type="ECO:0000256" key="10">
    <source>
        <dbReference type="ARBA" id="ARBA00022840"/>
    </source>
</evidence>
<dbReference type="GO" id="GO:0006432">
    <property type="term" value="P:phenylalanyl-tRNA aminoacylation"/>
    <property type="evidence" value="ECO:0007669"/>
    <property type="project" value="InterPro"/>
</dbReference>
<protein>
    <recommendedName>
        <fullName evidence="5">phenylalanine--tRNA ligase</fullName>
        <ecNumber evidence="5">6.1.1.20</ecNumber>
    </recommendedName>
    <alternativeName>
        <fullName evidence="14">Phenylalanyl-tRNA synthetase beta subunit</fullName>
    </alternativeName>
</protein>
<comment type="caution">
    <text evidence="17">The sequence shown here is derived from an EMBL/GenBank/DDBJ whole genome shotgun (WGS) entry which is preliminary data.</text>
</comment>
<dbReference type="InterPro" id="IPR004531">
    <property type="entry name" value="Phe-tRNA-synth_IIc_bsu_arc_euk"/>
</dbReference>
<dbReference type="SUPFAM" id="SSF46955">
    <property type="entry name" value="Putative DNA-binding domain"/>
    <property type="match status" value="2"/>
</dbReference>
<keyword evidence="7" id="KW-0436">Ligase</keyword>
<evidence type="ECO:0000256" key="2">
    <source>
        <dbReference type="ARBA" id="ARBA00004496"/>
    </source>
</evidence>
<dbReference type="InterPro" id="IPR005146">
    <property type="entry name" value="B3/B4_tRNA-bd"/>
</dbReference>
<evidence type="ECO:0000256" key="1">
    <source>
        <dbReference type="ARBA" id="ARBA00001946"/>
    </source>
</evidence>
<accession>A0A397JI19</accession>
<dbReference type="EC" id="6.1.1.20" evidence="5"/>
<feature type="domain" description="B5" evidence="16">
    <location>
        <begin position="302"/>
        <end position="380"/>
    </location>
</feature>
<dbReference type="InterPro" id="IPR045060">
    <property type="entry name" value="Phe-tRNA-ligase_IIc_bsu"/>
</dbReference>
<dbReference type="CDD" id="cd00769">
    <property type="entry name" value="PheRS_beta_core"/>
    <property type="match status" value="1"/>
</dbReference>
<keyword evidence="13" id="KW-0030">Aminoacyl-tRNA synthetase</keyword>
<evidence type="ECO:0000256" key="13">
    <source>
        <dbReference type="ARBA" id="ARBA00023146"/>
    </source>
</evidence>
<dbReference type="SMART" id="SM00873">
    <property type="entry name" value="B3_4"/>
    <property type="match status" value="1"/>
</dbReference>
<keyword evidence="6" id="KW-0963">Cytoplasm</keyword>
<dbReference type="GO" id="GO:0000287">
    <property type="term" value="F:magnesium ion binding"/>
    <property type="evidence" value="ECO:0007669"/>
    <property type="project" value="InterPro"/>
</dbReference>
<evidence type="ECO:0000256" key="11">
    <source>
        <dbReference type="ARBA" id="ARBA00022842"/>
    </source>
</evidence>
<dbReference type="PANTHER" id="PTHR10947">
    <property type="entry name" value="PHENYLALANYL-TRNA SYNTHETASE BETA CHAIN AND LEUCINE-RICH REPEAT-CONTAINING PROTEIN 47"/>
    <property type="match status" value="1"/>
</dbReference>
<evidence type="ECO:0000256" key="4">
    <source>
        <dbReference type="ARBA" id="ARBA00011209"/>
    </source>
</evidence>
<keyword evidence="11" id="KW-0460">Magnesium</keyword>
<dbReference type="Pfam" id="PF17759">
    <property type="entry name" value="tRNA_synthFbeta"/>
    <property type="match status" value="1"/>
</dbReference>
<keyword evidence="9" id="KW-0547">Nucleotide-binding</keyword>
<dbReference type="SUPFAM" id="SSF55681">
    <property type="entry name" value="Class II aaRS and biotin synthetases"/>
    <property type="match status" value="1"/>
</dbReference>
<keyword evidence="8" id="KW-0479">Metal-binding</keyword>
<keyword evidence="10" id="KW-0067">ATP-binding</keyword>
<dbReference type="InterPro" id="IPR045864">
    <property type="entry name" value="aa-tRNA-synth_II/BPL/LPL"/>
</dbReference>
<dbReference type="Pfam" id="PF03483">
    <property type="entry name" value="B3_4"/>
    <property type="match status" value="1"/>
</dbReference>
<organism evidence="17 18">
    <name type="scientific">Diversispora epigaea</name>
    <dbReference type="NCBI Taxonomy" id="1348612"/>
    <lineage>
        <taxon>Eukaryota</taxon>
        <taxon>Fungi</taxon>
        <taxon>Fungi incertae sedis</taxon>
        <taxon>Mucoromycota</taxon>
        <taxon>Glomeromycotina</taxon>
        <taxon>Glomeromycetes</taxon>
        <taxon>Diversisporales</taxon>
        <taxon>Diversisporaceae</taxon>
        <taxon>Diversispora</taxon>
    </lineage>
</organism>
<evidence type="ECO:0000259" key="16">
    <source>
        <dbReference type="PROSITE" id="PS51483"/>
    </source>
</evidence>
<dbReference type="FunFam" id="3.30.930.10:FF:000059">
    <property type="entry name" value="phenylalanine--tRNA ligase beta subunit"/>
    <property type="match status" value="1"/>
</dbReference>
<evidence type="ECO:0000256" key="6">
    <source>
        <dbReference type="ARBA" id="ARBA00022490"/>
    </source>
</evidence>
<name>A0A397JI19_9GLOM</name>
<evidence type="ECO:0000256" key="12">
    <source>
        <dbReference type="ARBA" id="ARBA00022917"/>
    </source>
</evidence>
<dbReference type="InterPro" id="IPR040659">
    <property type="entry name" value="PhetRS_B1"/>
</dbReference>
<evidence type="ECO:0000256" key="9">
    <source>
        <dbReference type="ARBA" id="ARBA00022741"/>
    </source>
</evidence>
<evidence type="ECO:0000313" key="17">
    <source>
        <dbReference type="EMBL" id="RHZ85596.1"/>
    </source>
</evidence>
<evidence type="ECO:0000313" key="18">
    <source>
        <dbReference type="Proteomes" id="UP000266861"/>
    </source>
</evidence>
<evidence type="ECO:0000256" key="5">
    <source>
        <dbReference type="ARBA" id="ARBA00012814"/>
    </source>
</evidence>
<reference evidence="17 18" key="1">
    <citation type="submission" date="2018-08" db="EMBL/GenBank/DDBJ databases">
        <title>Genome and evolution of the arbuscular mycorrhizal fungus Diversispora epigaea (formerly Glomus versiforme) and its bacterial endosymbionts.</title>
        <authorList>
            <person name="Sun X."/>
            <person name="Fei Z."/>
            <person name="Harrison M."/>
        </authorList>
    </citation>
    <scope>NUCLEOTIDE SEQUENCE [LARGE SCALE GENOMIC DNA]</scope>
    <source>
        <strain evidence="17 18">IT104</strain>
    </source>
</reference>
<dbReference type="AlphaFoldDB" id="A0A397JI19"/>
<sequence>MPTVNVDKEELYKILGKHYTTDEFRELCFEFGIELEEDTSEREMASKEVGEVKAEGLSDRAILKIDIPANRYDLLCQEGISRAILIFQEKSKSPLYRVVEPKDDLVQIFIKPETAQIRPHVVGAILRNIKFTERNYNNFIDLQDKLHNNLCRKRTLVAIGTHDMDTLKGPFTYEALPPKEINFAPLNQTKKFDADELMTFYENDKHLGKFLYIIRDSPVYPVIFDSNRIVCSMPPIINGNHSKITLNTKNVFIECTATDLTKAKIVLNTMVTMFSEYCEQPFTVEPVKVTYPDGTCHNYPDLSTRKMSAKIDYINACAGLNLKPSEIAVLLNRMSLSAKVENDDSKEVLVEIPPSRADILHACDIMEDVTIAYGFNNIPKTMPSSATVGKALPINKLSDLVRREIALSGWTEVLPLILCSHDENFAYLNKKDDNLTAVKLANPKTAEYQVVRTSLLPGILKTLRENKKHALPIKVFEVSDVVFKDDSLERRSRNERNVCAIYCSKVSGFEFIHGLVNRIMDMLHVTLVVKTGTEIGYFIEESTDPMYFPNRSADIFLRTFDESSSIVTKKIGSFGILHPKVLESFEIIYPCSALEFHLGAFL</sequence>
<proteinExistence type="inferred from homology"/>
<evidence type="ECO:0000256" key="7">
    <source>
        <dbReference type="ARBA" id="ARBA00022598"/>
    </source>
</evidence>
<dbReference type="Gene3D" id="3.30.930.10">
    <property type="entry name" value="Bira Bifunctional Protein, Domain 2"/>
    <property type="match status" value="1"/>
</dbReference>